<dbReference type="PANTHER" id="PTHR30055:SF209">
    <property type="entry name" value="POSSIBLE TRANSCRIPTIONAL REGULATORY PROTEIN (PROBABLY TETR-FAMILY)"/>
    <property type="match status" value="1"/>
</dbReference>
<proteinExistence type="predicted"/>
<evidence type="ECO:0000313" key="4">
    <source>
        <dbReference type="EMBL" id="SRX79490.1"/>
    </source>
</evidence>
<dbReference type="GO" id="GO:0000976">
    <property type="term" value="F:transcription cis-regulatory region binding"/>
    <property type="evidence" value="ECO:0007669"/>
    <property type="project" value="TreeGrafter"/>
</dbReference>
<dbReference type="InterPro" id="IPR009057">
    <property type="entry name" value="Homeodomain-like_sf"/>
</dbReference>
<keyword evidence="5" id="KW-1185">Reference proteome</keyword>
<dbReference type="SUPFAM" id="SSF46689">
    <property type="entry name" value="Homeodomain-like"/>
    <property type="match status" value="1"/>
</dbReference>
<dbReference type="Proteomes" id="UP000252008">
    <property type="component" value="Unassembled WGS sequence"/>
</dbReference>
<gene>
    <name evidence="4" type="ORF">MPP7335_01227</name>
</gene>
<evidence type="ECO:0000259" key="3">
    <source>
        <dbReference type="PROSITE" id="PS50977"/>
    </source>
</evidence>
<dbReference type="Pfam" id="PF00440">
    <property type="entry name" value="TetR_N"/>
    <property type="match status" value="1"/>
</dbReference>
<dbReference type="InterPro" id="IPR001647">
    <property type="entry name" value="HTH_TetR"/>
</dbReference>
<organism evidence="4 5">
    <name type="scientific">Mycolicibacterium parafortuitum</name>
    <name type="common">Mycobacterium parafortuitum</name>
    <dbReference type="NCBI Taxonomy" id="39692"/>
    <lineage>
        <taxon>Bacteria</taxon>
        <taxon>Bacillati</taxon>
        <taxon>Actinomycetota</taxon>
        <taxon>Actinomycetes</taxon>
        <taxon>Mycobacteriales</taxon>
        <taxon>Mycobacteriaceae</taxon>
        <taxon>Mycolicibacterium</taxon>
    </lineage>
</organism>
<dbReference type="STRING" id="39692.BST38_11930"/>
<name>A0A375YEH1_MYCPF</name>
<dbReference type="InterPro" id="IPR050109">
    <property type="entry name" value="HTH-type_TetR-like_transc_reg"/>
</dbReference>
<accession>A0A375YEH1</accession>
<dbReference type="PANTHER" id="PTHR30055">
    <property type="entry name" value="HTH-TYPE TRANSCRIPTIONAL REGULATOR RUTR"/>
    <property type="match status" value="1"/>
</dbReference>
<feature type="domain" description="HTH tetR-type" evidence="3">
    <location>
        <begin position="7"/>
        <end position="67"/>
    </location>
</feature>
<dbReference type="AlphaFoldDB" id="A0A375YEH1"/>
<reference evidence="4 5" key="1">
    <citation type="submission" date="2018-05" db="EMBL/GenBank/DDBJ databases">
        <authorList>
            <consortium name="IHU Genomes"/>
        </authorList>
    </citation>
    <scope>NUCLEOTIDE SEQUENCE [LARGE SCALE GENOMIC DNA]</scope>
    <source>
        <strain evidence="4 5">P7335</strain>
    </source>
</reference>
<sequence>MRVMPSTRSFDAMVKSALQLIACSGVDSLTLSQVAAHAQVSRATAYREFGDKDGLIGAIARREIELMLAAVRADIDPAADPSLLVASIVVSVLRYLRRHDAFTYVRDHEPQWLLNAVLAVGDSRMNLVHTVATIVAPAVTVDAAHLRLPVLQSTEVMVRAILSHSLIPDSALTDQEVGEAVAHAVIAG</sequence>
<dbReference type="PROSITE" id="PS50977">
    <property type="entry name" value="HTH_TETR_2"/>
    <property type="match status" value="1"/>
</dbReference>
<feature type="DNA-binding region" description="H-T-H motif" evidence="2">
    <location>
        <begin position="30"/>
        <end position="49"/>
    </location>
</feature>
<dbReference type="EMBL" id="UEGS01000001">
    <property type="protein sequence ID" value="SRX79490.1"/>
    <property type="molecule type" value="Genomic_DNA"/>
</dbReference>
<dbReference type="GO" id="GO:0003700">
    <property type="term" value="F:DNA-binding transcription factor activity"/>
    <property type="evidence" value="ECO:0007669"/>
    <property type="project" value="TreeGrafter"/>
</dbReference>
<keyword evidence="1 2" id="KW-0238">DNA-binding</keyword>
<evidence type="ECO:0000313" key="5">
    <source>
        <dbReference type="Proteomes" id="UP000252008"/>
    </source>
</evidence>
<protein>
    <submittedName>
        <fullName evidence="4">Regulatory protein TetR [Gordonia sp. KTR9]</fullName>
    </submittedName>
</protein>
<evidence type="ECO:0000256" key="1">
    <source>
        <dbReference type="ARBA" id="ARBA00023125"/>
    </source>
</evidence>
<evidence type="ECO:0000256" key="2">
    <source>
        <dbReference type="PROSITE-ProRule" id="PRU00335"/>
    </source>
</evidence>
<dbReference type="Gene3D" id="1.10.357.10">
    <property type="entry name" value="Tetracycline Repressor, domain 2"/>
    <property type="match status" value="1"/>
</dbReference>